<keyword evidence="7" id="KW-1185">Reference proteome</keyword>
<evidence type="ECO:0000256" key="1">
    <source>
        <dbReference type="ARBA" id="ARBA00004141"/>
    </source>
</evidence>
<proteinExistence type="predicted"/>
<organism evidence="6 7">
    <name type="scientific">Pavo cristatus</name>
    <name type="common">Indian peafowl</name>
    <name type="synonym">Blue peafowl</name>
    <dbReference type="NCBI Taxonomy" id="9049"/>
    <lineage>
        <taxon>Eukaryota</taxon>
        <taxon>Metazoa</taxon>
        <taxon>Chordata</taxon>
        <taxon>Craniata</taxon>
        <taxon>Vertebrata</taxon>
        <taxon>Euteleostomi</taxon>
        <taxon>Archelosauria</taxon>
        <taxon>Archosauria</taxon>
        <taxon>Dinosauria</taxon>
        <taxon>Saurischia</taxon>
        <taxon>Theropoda</taxon>
        <taxon>Coelurosauria</taxon>
        <taxon>Aves</taxon>
        <taxon>Neognathae</taxon>
        <taxon>Galloanserae</taxon>
        <taxon>Galliformes</taxon>
        <taxon>Phasianidae</taxon>
        <taxon>Phasianinae</taxon>
        <taxon>Pavo</taxon>
    </lineage>
</organism>
<dbReference type="GO" id="GO:0004930">
    <property type="term" value="F:G protein-coupled receptor activity"/>
    <property type="evidence" value="ECO:0007669"/>
    <property type="project" value="InterPro"/>
</dbReference>
<comment type="subcellular location">
    <subcellularLocation>
        <location evidence="1">Membrane</location>
        <topology evidence="1">Multi-pass membrane protein</topology>
    </subcellularLocation>
</comment>
<accession>A0A8C9FHJ9</accession>
<dbReference type="GO" id="GO:0016020">
    <property type="term" value="C:membrane"/>
    <property type="evidence" value="ECO:0007669"/>
    <property type="project" value="UniProtKB-SubCell"/>
</dbReference>
<dbReference type="Gene3D" id="1.20.1070.10">
    <property type="entry name" value="Rhodopsin 7-helix transmembrane proteins"/>
    <property type="match status" value="1"/>
</dbReference>
<evidence type="ECO:0000256" key="5">
    <source>
        <dbReference type="SAM" id="Phobius"/>
    </source>
</evidence>
<protein>
    <submittedName>
        <fullName evidence="6">Uncharacterized protein</fullName>
    </submittedName>
</protein>
<dbReference type="AlphaFoldDB" id="A0A8C9FHJ9"/>
<evidence type="ECO:0000256" key="2">
    <source>
        <dbReference type="ARBA" id="ARBA00022692"/>
    </source>
</evidence>
<dbReference type="InterPro" id="IPR000832">
    <property type="entry name" value="GPCR_2_secretin-like"/>
</dbReference>
<evidence type="ECO:0000256" key="4">
    <source>
        <dbReference type="ARBA" id="ARBA00023136"/>
    </source>
</evidence>
<keyword evidence="4 5" id="KW-0472">Membrane</keyword>
<evidence type="ECO:0000313" key="6">
    <source>
        <dbReference type="Ensembl" id="ENSPSTP00000013563.1"/>
    </source>
</evidence>
<sequence>MNYWLIIRLPILIAIGVNFLIFIRVICIIISKLQANLMCKTDIKCSLIKLLCHQGCQRPPFVSIFHSCFSLTMEHAGMELSPLQLCLAKQNCSAHSSSVFYSSMKPLKCPANSISSGGTVGSSVYAATCQATFS</sequence>
<dbReference type="Proteomes" id="UP000694428">
    <property type="component" value="Unplaced"/>
</dbReference>
<dbReference type="Pfam" id="PF00002">
    <property type="entry name" value="7tm_2"/>
    <property type="match status" value="1"/>
</dbReference>
<evidence type="ECO:0000256" key="3">
    <source>
        <dbReference type="ARBA" id="ARBA00022989"/>
    </source>
</evidence>
<dbReference type="Ensembl" id="ENSPSTT00000014220.1">
    <property type="protein sequence ID" value="ENSPSTP00000013563.1"/>
    <property type="gene ID" value="ENSPSTG00000009597.1"/>
</dbReference>
<name>A0A8C9FHJ9_PAVCR</name>
<reference evidence="6" key="1">
    <citation type="submission" date="2025-08" db="UniProtKB">
        <authorList>
            <consortium name="Ensembl"/>
        </authorList>
    </citation>
    <scope>IDENTIFICATION</scope>
</reference>
<evidence type="ECO:0000313" key="7">
    <source>
        <dbReference type="Proteomes" id="UP000694428"/>
    </source>
</evidence>
<keyword evidence="3 5" id="KW-1133">Transmembrane helix</keyword>
<feature type="transmembrane region" description="Helical" evidence="5">
    <location>
        <begin position="6"/>
        <end position="30"/>
    </location>
</feature>
<keyword evidence="2 5" id="KW-0812">Transmembrane</keyword>
<reference evidence="6" key="2">
    <citation type="submission" date="2025-09" db="UniProtKB">
        <authorList>
            <consortium name="Ensembl"/>
        </authorList>
    </citation>
    <scope>IDENTIFICATION</scope>
</reference>